<dbReference type="EMBL" id="BARS01043959">
    <property type="protein sequence ID" value="GAG30946.1"/>
    <property type="molecule type" value="Genomic_DNA"/>
</dbReference>
<protein>
    <submittedName>
        <fullName evidence="1">Uncharacterized protein</fullName>
    </submittedName>
</protein>
<dbReference type="AlphaFoldDB" id="X0Y236"/>
<organism evidence="1">
    <name type="scientific">marine sediment metagenome</name>
    <dbReference type="NCBI Taxonomy" id="412755"/>
    <lineage>
        <taxon>unclassified sequences</taxon>
        <taxon>metagenomes</taxon>
        <taxon>ecological metagenomes</taxon>
    </lineage>
</organism>
<evidence type="ECO:0000313" key="1">
    <source>
        <dbReference type="EMBL" id="GAG30946.1"/>
    </source>
</evidence>
<reference evidence="1" key="1">
    <citation type="journal article" date="2014" name="Front. Microbiol.">
        <title>High frequency of phylogenetically diverse reductive dehalogenase-homologous genes in deep subseafloor sedimentary metagenomes.</title>
        <authorList>
            <person name="Kawai M."/>
            <person name="Futagami T."/>
            <person name="Toyoda A."/>
            <person name="Takaki Y."/>
            <person name="Nishi S."/>
            <person name="Hori S."/>
            <person name="Arai W."/>
            <person name="Tsubouchi T."/>
            <person name="Morono Y."/>
            <person name="Uchiyama I."/>
            <person name="Ito T."/>
            <person name="Fujiyama A."/>
            <person name="Inagaki F."/>
            <person name="Takami H."/>
        </authorList>
    </citation>
    <scope>NUCLEOTIDE SEQUENCE</scope>
    <source>
        <strain evidence="1">Expedition CK06-06</strain>
    </source>
</reference>
<gene>
    <name evidence="1" type="ORF">S01H1_66477</name>
</gene>
<sequence length="94" mass="10742">MTDPTPSIPPDADDTPPVVHPFVTMDRLVRRIRHHAQMTELLLVLYLEELKLPVAEQSNPKDDEALNAEIASIGTYLKGLRHMIQTYKQEKSHE</sequence>
<feature type="non-terminal residue" evidence="1">
    <location>
        <position position="94"/>
    </location>
</feature>
<proteinExistence type="predicted"/>
<name>X0Y236_9ZZZZ</name>
<comment type="caution">
    <text evidence="1">The sequence shown here is derived from an EMBL/GenBank/DDBJ whole genome shotgun (WGS) entry which is preliminary data.</text>
</comment>
<accession>X0Y236</accession>